<evidence type="ECO:0000313" key="1">
    <source>
        <dbReference type="EMBL" id="QDT76271.1"/>
    </source>
</evidence>
<evidence type="ECO:0000313" key="2">
    <source>
        <dbReference type="Proteomes" id="UP000317909"/>
    </source>
</evidence>
<dbReference type="AlphaFoldDB" id="A0A517U6L2"/>
<dbReference type="OrthoDB" id="9831565at2"/>
<dbReference type="RefSeq" id="WP_145436112.1">
    <property type="nucleotide sequence ID" value="NZ_CP036339.1"/>
</dbReference>
<dbReference type="Proteomes" id="UP000317909">
    <property type="component" value="Chromosome"/>
</dbReference>
<reference evidence="1 2" key="1">
    <citation type="submission" date="2019-02" db="EMBL/GenBank/DDBJ databases">
        <title>Deep-cultivation of Planctomycetes and their phenomic and genomic characterization uncovers novel biology.</title>
        <authorList>
            <person name="Wiegand S."/>
            <person name="Jogler M."/>
            <person name="Boedeker C."/>
            <person name="Pinto D."/>
            <person name="Vollmers J."/>
            <person name="Rivas-Marin E."/>
            <person name="Kohn T."/>
            <person name="Peeters S.H."/>
            <person name="Heuer A."/>
            <person name="Rast P."/>
            <person name="Oberbeckmann S."/>
            <person name="Bunk B."/>
            <person name="Jeske O."/>
            <person name="Meyerdierks A."/>
            <person name="Storesund J.E."/>
            <person name="Kallscheuer N."/>
            <person name="Luecker S."/>
            <person name="Lage O.M."/>
            <person name="Pohl T."/>
            <person name="Merkel B.J."/>
            <person name="Hornburger P."/>
            <person name="Mueller R.-W."/>
            <person name="Bruemmer F."/>
            <person name="Labrenz M."/>
            <person name="Spormann A.M."/>
            <person name="Op den Camp H."/>
            <person name="Overmann J."/>
            <person name="Amann R."/>
            <person name="Jetten M.S.M."/>
            <person name="Mascher T."/>
            <person name="Medema M.H."/>
            <person name="Devos D.P."/>
            <person name="Kaster A.-K."/>
            <person name="Ovreas L."/>
            <person name="Rohde M."/>
            <person name="Galperin M.Y."/>
            <person name="Jogler C."/>
        </authorList>
    </citation>
    <scope>NUCLEOTIDE SEQUENCE [LARGE SCALE GENOMIC DNA]</scope>
    <source>
        <strain evidence="1 2">I41</strain>
    </source>
</reference>
<name>A0A517U6L2_9BACT</name>
<evidence type="ECO:0008006" key="3">
    <source>
        <dbReference type="Google" id="ProtNLM"/>
    </source>
</evidence>
<organism evidence="1 2">
    <name type="scientific">Lacipirellula limnantheis</name>
    <dbReference type="NCBI Taxonomy" id="2528024"/>
    <lineage>
        <taxon>Bacteria</taxon>
        <taxon>Pseudomonadati</taxon>
        <taxon>Planctomycetota</taxon>
        <taxon>Planctomycetia</taxon>
        <taxon>Pirellulales</taxon>
        <taxon>Lacipirellulaceae</taxon>
        <taxon>Lacipirellula</taxon>
    </lineage>
</organism>
<protein>
    <recommendedName>
        <fullName evidence="3">PilZ domain-containing protein</fullName>
    </recommendedName>
</protein>
<dbReference type="EMBL" id="CP036339">
    <property type="protein sequence ID" value="QDT76271.1"/>
    <property type="molecule type" value="Genomic_DNA"/>
</dbReference>
<gene>
    <name evidence="1" type="ORF">I41_55210</name>
</gene>
<accession>A0A517U6L2</accession>
<sequence>MPKSPYALDRRQTATSGIELCSGCGASIALVAPSDTAPAMPWKCRACGAIYLASPQRRSGATFQGGVRPAFYRDVIEDAALRPAPQPRELSAEDLRQLQRCLPDDRPRTGNARGSQRYQVATPISLLPLAADFRVDGPIVAASTLDVSCGGLALLSRQPTAAAYLAIEFLDVGARMPALILCPSRCTTLGDAFAIAGDFVSRISF</sequence>
<dbReference type="KEGG" id="llh:I41_55210"/>
<keyword evidence="2" id="KW-1185">Reference proteome</keyword>
<proteinExistence type="predicted"/>